<sequence>MIITRKFLSSFIAFIFLFTLSGCSIPTDFYLQNLTGTKKIIKINYPGNIVNSLEKDTYGRFSFNYIDDVVNPRLFKREKNIKSLGKIKIDSTSITVEMGPESTMRVEKAHNYHWNWRIASIEIDDKVYTIKELNENSDKIKNDYIFKIK</sequence>
<dbReference type="PROSITE" id="PS51257">
    <property type="entry name" value="PROKAR_LIPOPROTEIN"/>
    <property type="match status" value="1"/>
</dbReference>
<reference evidence="1 2" key="1">
    <citation type="submission" date="2014-11" db="EMBL/GenBank/DDBJ databases">
        <authorList>
            <person name="Park G.-S."/>
            <person name="Hong S.-J."/>
            <person name="Jung B.K."/>
            <person name="Khan A.R."/>
            <person name="Kwak Y."/>
            <person name="Shin J.-H."/>
        </authorList>
    </citation>
    <scope>NUCLEOTIDE SEQUENCE [LARGE SCALE GENOMIC DNA]</scope>
    <source>
        <strain evidence="1 2">DSM 27622</strain>
    </source>
</reference>
<dbReference type="KEGG" id="cgn:OK18_15755"/>
<evidence type="ECO:0000313" key="2">
    <source>
        <dbReference type="Proteomes" id="UP000035213"/>
    </source>
</evidence>
<dbReference type="EMBL" id="CP009928">
    <property type="protein sequence ID" value="AKK73869.1"/>
    <property type="molecule type" value="Genomic_DNA"/>
</dbReference>
<name>A0A0G3M4Q4_CHRGL</name>
<accession>A0A0G3M4Q4</accession>
<organism evidence="1 2">
    <name type="scientific">Chryseobacterium gallinarum</name>
    <dbReference type="NCBI Taxonomy" id="1324352"/>
    <lineage>
        <taxon>Bacteria</taxon>
        <taxon>Pseudomonadati</taxon>
        <taxon>Bacteroidota</taxon>
        <taxon>Flavobacteriia</taxon>
        <taxon>Flavobacteriales</taxon>
        <taxon>Weeksellaceae</taxon>
        <taxon>Chryseobacterium group</taxon>
        <taxon>Chryseobacterium</taxon>
    </lineage>
</organism>
<dbReference type="Proteomes" id="UP000035213">
    <property type="component" value="Chromosome"/>
</dbReference>
<proteinExistence type="predicted"/>
<dbReference type="RefSeq" id="WP_053328612.1">
    <property type="nucleotide sequence ID" value="NZ_CP009928.1"/>
</dbReference>
<evidence type="ECO:0008006" key="3">
    <source>
        <dbReference type="Google" id="ProtNLM"/>
    </source>
</evidence>
<protein>
    <recommendedName>
        <fullName evidence="3">Lipoprotein</fullName>
    </recommendedName>
</protein>
<dbReference type="STRING" id="1324352.OK18_15755"/>
<dbReference type="AlphaFoldDB" id="A0A0G3M4Q4"/>
<dbReference type="OrthoDB" id="1272252at2"/>
<dbReference type="PATRIC" id="fig|1324352.5.peg.3285"/>
<gene>
    <name evidence="1" type="ORF">OK18_15755</name>
</gene>
<evidence type="ECO:0000313" key="1">
    <source>
        <dbReference type="EMBL" id="AKK73869.1"/>
    </source>
</evidence>